<evidence type="ECO:0000313" key="1">
    <source>
        <dbReference type="EMBL" id="MFC5154142.1"/>
    </source>
</evidence>
<comment type="caution">
    <text evidence="1">The sequence shown here is derived from an EMBL/GenBank/DDBJ whole genome shotgun (WGS) entry which is preliminary data.</text>
</comment>
<sequence>MTTPAPGPDPADHETPCRALLDALNVRQWSPMPRHHHDASQSDETLVITLTRASGTLAGIPLDDFAEPRAGTLEEALRQRGIEVRVDIGGPFVRGPRFTLTRSEAMTRLAGLVWSQMPQEHQTAVELRAALCSIRRRPFLFRSVPLPRVCDGQVEIGPLTVPQAIALQRTLGGPAFRYTDWRRLDELRRLVQSRVRRVMPGVAVTATPGCARHACPDEIRIGPAPLDHIRALTDRLTTAPTRAKRRGGSR</sequence>
<gene>
    <name evidence="1" type="ORF">ACFPRH_20615</name>
</gene>
<reference evidence="2" key="1">
    <citation type="journal article" date="2019" name="Int. J. Syst. Evol. Microbiol.">
        <title>The Global Catalogue of Microorganisms (GCM) 10K type strain sequencing project: providing services to taxonomists for standard genome sequencing and annotation.</title>
        <authorList>
            <consortium name="The Broad Institute Genomics Platform"/>
            <consortium name="The Broad Institute Genome Sequencing Center for Infectious Disease"/>
            <person name="Wu L."/>
            <person name="Ma J."/>
        </authorList>
    </citation>
    <scope>NUCLEOTIDE SEQUENCE [LARGE SCALE GENOMIC DNA]</scope>
    <source>
        <strain evidence="2">PCU 266</strain>
    </source>
</reference>
<name>A0ABW0AQ17_9ACTN</name>
<evidence type="ECO:0000313" key="2">
    <source>
        <dbReference type="Proteomes" id="UP001596160"/>
    </source>
</evidence>
<dbReference type="Proteomes" id="UP001596160">
    <property type="component" value="Unassembled WGS sequence"/>
</dbReference>
<dbReference type="RefSeq" id="WP_344480147.1">
    <property type="nucleotide sequence ID" value="NZ_BAAASB010000014.1"/>
</dbReference>
<accession>A0ABW0AQ17</accession>
<dbReference type="EMBL" id="JBHSKP010000013">
    <property type="protein sequence ID" value="MFC5154142.1"/>
    <property type="molecule type" value="Genomic_DNA"/>
</dbReference>
<organism evidence="1 2">
    <name type="scientific">Streptomyces amakusaensis</name>
    <dbReference type="NCBI Taxonomy" id="67271"/>
    <lineage>
        <taxon>Bacteria</taxon>
        <taxon>Bacillati</taxon>
        <taxon>Actinomycetota</taxon>
        <taxon>Actinomycetes</taxon>
        <taxon>Kitasatosporales</taxon>
        <taxon>Streptomycetaceae</taxon>
        <taxon>Streptomyces</taxon>
    </lineage>
</organism>
<proteinExistence type="predicted"/>
<protein>
    <submittedName>
        <fullName evidence="1">Uncharacterized protein</fullName>
    </submittedName>
</protein>
<keyword evidence="2" id="KW-1185">Reference proteome</keyword>